<dbReference type="AlphaFoldDB" id="A0A4R3JTR2"/>
<keyword evidence="2 10" id="KW-0963">Cytoplasm</keyword>
<name>A0A4R3JTR2_9PROT</name>
<evidence type="ECO:0000256" key="8">
    <source>
        <dbReference type="ARBA" id="ARBA00024069"/>
    </source>
</evidence>
<keyword evidence="4 10" id="KW-0808">Transferase</keyword>
<dbReference type="HAMAP" id="MF_00019">
    <property type="entry name" value="PlsX"/>
    <property type="match status" value="1"/>
</dbReference>
<evidence type="ECO:0000256" key="9">
    <source>
        <dbReference type="ARBA" id="ARBA00046608"/>
    </source>
</evidence>
<comment type="similarity">
    <text evidence="10">Belongs to the PlsX family.</text>
</comment>
<evidence type="ECO:0000313" key="12">
    <source>
        <dbReference type="EMBL" id="TCS70860.1"/>
    </source>
</evidence>
<dbReference type="EMBL" id="SLZY01000013">
    <property type="protein sequence ID" value="TCS70860.1"/>
    <property type="molecule type" value="Genomic_DNA"/>
</dbReference>
<dbReference type="PANTHER" id="PTHR30100:SF1">
    <property type="entry name" value="PHOSPHATE ACYLTRANSFERASE"/>
    <property type="match status" value="1"/>
</dbReference>
<sequence length="355" mass="38264">MREVTIAIDAMGGDHGPHVTVKAALDFLQQHHDVNIVLVGLREVIEAELKSLKAESGSRLRIHPASEVVTMDDPLTTALRGKKDSSMRVTAELIKRGEADAGVSAGNTGALMAVSRFVLKTLPGIERPAIATTLPNRNGGWTYVLDLGANVDCSAEHLSQFGVMGAALVTAVEHKERPTVGLLNIGEEDIKGNEVVKQAAELLKVSGVNFYGNVEGDDIYKGTVDVVVCDGFVGNVALKTSEGLAKMIAEELKREFMRGPLSKLAGLIATPVIKRFKKRMDPRRYNGASLLGLRGIMIKSHGSADAYAFRKAIERAAEEVRGGLLRRIGDQVGALTRQEEQVPEEQVPEEQGERA</sequence>
<dbReference type="Proteomes" id="UP000295135">
    <property type="component" value="Unassembled WGS sequence"/>
</dbReference>
<evidence type="ECO:0000256" key="7">
    <source>
        <dbReference type="ARBA" id="ARBA00023264"/>
    </source>
</evidence>
<dbReference type="RefSeq" id="WP_126461000.1">
    <property type="nucleotide sequence ID" value="NZ_AP018721.1"/>
</dbReference>
<gene>
    <name evidence="10" type="primary">plsX</name>
    <name evidence="12" type="ORF">EDC61_11313</name>
</gene>
<comment type="subcellular location">
    <subcellularLocation>
        <location evidence="10">Cytoplasm</location>
    </subcellularLocation>
    <text evidence="10">Associated with the membrane possibly through PlsY.</text>
</comment>
<keyword evidence="12" id="KW-0012">Acyltransferase</keyword>
<comment type="catalytic activity">
    <reaction evidence="1 10">
        <text>a fatty acyl-[ACP] + phosphate = an acyl phosphate + holo-[ACP]</text>
        <dbReference type="Rhea" id="RHEA:42292"/>
        <dbReference type="Rhea" id="RHEA-COMP:9685"/>
        <dbReference type="Rhea" id="RHEA-COMP:14125"/>
        <dbReference type="ChEBI" id="CHEBI:43474"/>
        <dbReference type="ChEBI" id="CHEBI:59918"/>
        <dbReference type="ChEBI" id="CHEBI:64479"/>
        <dbReference type="ChEBI" id="CHEBI:138651"/>
        <dbReference type="EC" id="2.3.1.274"/>
    </reaction>
</comment>
<comment type="subunit">
    <text evidence="9 10">Homodimer. Probably interacts with PlsY.</text>
</comment>
<dbReference type="PANTHER" id="PTHR30100">
    <property type="entry name" value="FATTY ACID/PHOSPHOLIPID SYNTHESIS PROTEIN PLSX"/>
    <property type="match status" value="1"/>
</dbReference>
<comment type="function">
    <text evidence="10">Catalyzes the reversible formation of acyl-phosphate (acyl-PO(4)) from acyl-[acyl-carrier-protein] (acyl-ACP). This enzyme utilizes acyl-ACP as fatty acyl donor, but not acyl-CoA.</text>
</comment>
<reference evidence="12 13" key="1">
    <citation type="submission" date="2019-03" db="EMBL/GenBank/DDBJ databases">
        <title>Genomic Encyclopedia of Type Strains, Phase IV (KMG-IV): sequencing the most valuable type-strain genomes for metagenomic binning, comparative biology and taxonomic classification.</title>
        <authorList>
            <person name="Goeker M."/>
        </authorList>
    </citation>
    <scope>NUCLEOTIDE SEQUENCE [LARGE SCALE GENOMIC DNA]</scope>
    <source>
        <strain evidence="12 13">DSM 103923</strain>
    </source>
</reference>
<dbReference type="SUPFAM" id="SSF53659">
    <property type="entry name" value="Isocitrate/Isopropylmalate dehydrogenase-like"/>
    <property type="match status" value="1"/>
</dbReference>
<evidence type="ECO:0000256" key="6">
    <source>
        <dbReference type="ARBA" id="ARBA00023209"/>
    </source>
</evidence>
<comment type="pathway">
    <text evidence="10">Lipid metabolism; phospholipid metabolism.</text>
</comment>
<dbReference type="NCBIfam" id="TIGR00182">
    <property type="entry name" value="plsX"/>
    <property type="match status" value="1"/>
</dbReference>
<keyword evidence="3 10" id="KW-0444">Lipid biosynthesis</keyword>
<keyword evidence="13" id="KW-1185">Reference proteome</keyword>
<dbReference type="Gene3D" id="3.40.718.10">
    <property type="entry name" value="Isopropylmalate Dehydrogenase"/>
    <property type="match status" value="1"/>
</dbReference>
<keyword evidence="5 10" id="KW-0443">Lipid metabolism</keyword>
<evidence type="ECO:0000256" key="1">
    <source>
        <dbReference type="ARBA" id="ARBA00001232"/>
    </source>
</evidence>
<evidence type="ECO:0000256" key="10">
    <source>
        <dbReference type="HAMAP-Rule" id="MF_00019"/>
    </source>
</evidence>
<dbReference type="Pfam" id="PF02504">
    <property type="entry name" value="FA_synthesis"/>
    <property type="match status" value="1"/>
</dbReference>
<dbReference type="PIRSF" id="PIRSF002465">
    <property type="entry name" value="Phsphlp_syn_PlsX"/>
    <property type="match status" value="1"/>
</dbReference>
<dbReference type="GO" id="GO:0005737">
    <property type="term" value="C:cytoplasm"/>
    <property type="evidence" value="ECO:0007669"/>
    <property type="project" value="UniProtKB-SubCell"/>
</dbReference>
<keyword evidence="7 10" id="KW-1208">Phospholipid metabolism</keyword>
<evidence type="ECO:0000256" key="11">
    <source>
        <dbReference type="SAM" id="MobiDB-lite"/>
    </source>
</evidence>
<feature type="compositionally biased region" description="Acidic residues" evidence="11">
    <location>
        <begin position="341"/>
        <end position="355"/>
    </location>
</feature>
<evidence type="ECO:0000256" key="5">
    <source>
        <dbReference type="ARBA" id="ARBA00023098"/>
    </source>
</evidence>
<comment type="caution">
    <text evidence="12">The sequence shown here is derived from an EMBL/GenBank/DDBJ whole genome shotgun (WGS) entry which is preliminary data.</text>
</comment>
<organism evidence="12 13">
    <name type="scientific">Sulfuritortus calidifontis</name>
    <dbReference type="NCBI Taxonomy" id="1914471"/>
    <lineage>
        <taxon>Bacteria</taxon>
        <taxon>Pseudomonadati</taxon>
        <taxon>Pseudomonadota</taxon>
        <taxon>Betaproteobacteria</taxon>
        <taxon>Nitrosomonadales</taxon>
        <taxon>Thiobacillaceae</taxon>
        <taxon>Sulfuritortus</taxon>
    </lineage>
</organism>
<dbReference type="InterPro" id="IPR012281">
    <property type="entry name" value="Phospholipid_synth_PlsX-like"/>
</dbReference>
<dbReference type="GO" id="GO:0043811">
    <property type="term" value="F:phosphate:acyl-[acyl carrier protein] acyltransferase activity"/>
    <property type="evidence" value="ECO:0007669"/>
    <property type="project" value="UniProtKB-UniRule"/>
</dbReference>
<proteinExistence type="inferred from homology"/>
<accession>A0A4R3JTR2</accession>
<dbReference type="GO" id="GO:0008654">
    <property type="term" value="P:phospholipid biosynthetic process"/>
    <property type="evidence" value="ECO:0007669"/>
    <property type="project" value="UniProtKB-KW"/>
</dbReference>
<dbReference type="EC" id="2.3.1.274" evidence="8 10"/>
<evidence type="ECO:0000313" key="13">
    <source>
        <dbReference type="Proteomes" id="UP000295135"/>
    </source>
</evidence>
<protein>
    <recommendedName>
        <fullName evidence="8 10">Phosphate acyltransferase</fullName>
        <ecNumber evidence="8 10">2.3.1.274</ecNumber>
    </recommendedName>
    <alternativeName>
        <fullName evidence="10">Acyl-ACP phosphotransacylase</fullName>
    </alternativeName>
    <alternativeName>
        <fullName evidence="10">Acyl-[acyl-carrier-protein]--phosphate acyltransferase</fullName>
    </alternativeName>
    <alternativeName>
        <fullName evidence="10">Phosphate-acyl-ACP acyltransferase</fullName>
    </alternativeName>
</protein>
<dbReference type="OrthoDB" id="9806408at2"/>
<evidence type="ECO:0000256" key="4">
    <source>
        <dbReference type="ARBA" id="ARBA00022679"/>
    </source>
</evidence>
<dbReference type="GO" id="GO:0006633">
    <property type="term" value="P:fatty acid biosynthetic process"/>
    <property type="evidence" value="ECO:0007669"/>
    <property type="project" value="UniProtKB-UniRule"/>
</dbReference>
<dbReference type="UniPathway" id="UPA00085"/>
<evidence type="ECO:0000256" key="2">
    <source>
        <dbReference type="ARBA" id="ARBA00022490"/>
    </source>
</evidence>
<dbReference type="InterPro" id="IPR003664">
    <property type="entry name" value="FA_synthesis"/>
</dbReference>
<evidence type="ECO:0000256" key="3">
    <source>
        <dbReference type="ARBA" id="ARBA00022516"/>
    </source>
</evidence>
<keyword evidence="6 10" id="KW-0594">Phospholipid biosynthesis</keyword>
<feature type="region of interest" description="Disordered" evidence="11">
    <location>
        <begin position="335"/>
        <end position="355"/>
    </location>
</feature>